<keyword evidence="8 10" id="KW-0687">Ribonucleoprotein</keyword>
<evidence type="ECO:0000256" key="1">
    <source>
        <dbReference type="ARBA" id="ARBA00010531"/>
    </source>
</evidence>
<accession>A0A271IZS9</accession>
<evidence type="ECO:0000256" key="4">
    <source>
        <dbReference type="ARBA" id="ARBA00022730"/>
    </source>
</evidence>
<evidence type="ECO:0000256" key="5">
    <source>
        <dbReference type="ARBA" id="ARBA00022845"/>
    </source>
</evidence>
<protein>
    <recommendedName>
        <fullName evidence="9 10">Large ribosomal subunit protein uL1</fullName>
    </recommendedName>
</protein>
<comment type="function">
    <text evidence="10">Binds directly to 23S rRNA. The L1 stalk is quite mobile in the ribosome, and is involved in E site tRNA release.</text>
</comment>
<dbReference type="HAMAP" id="MF_01318_B">
    <property type="entry name" value="Ribosomal_uL1_B"/>
    <property type="match status" value="1"/>
</dbReference>
<comment type="subunit">
    <text evidence="10">Part of the 50S ribosomal subunit.</text>
</comment>
<dbReference type="OrthoDB" id="9803740at2"/>
<dbReference type="FunFam" id="3.40.50.790:FF:000001">
    <property type="entry name" value="50S ribosomal protein L1"/>
    <property type="match status" value="1"/>
</dbReference>
<evidence type="ECO:0000313" key="13">
    <source>
        <dbReference type="Proteomes" id="UP000216339"/>
    </source>
</evidence>
<dbReference type="Gene3D" id="3.40.50.790">
    <property type="match status" value="1"/>
</dbReference>
<dbReference type="EMBL" id="MQWD01000001">
    <property type="protein sequence ID" value="PAP76746.1"/>
    <property type="molecule type" value="Genomic_DNA"/>
</dbReference>
<keyword evidence="7 10" id="KW-0689">Ribosomal protein</keyword>
<proteinExistence type="inferred from homology"/>
<dbReference type="GO" id="GO:0015934">
    <property type="term" value="C:large ribosomal subunit"/>
    <property type="evidence" value="ECO:0007669"/>
    <property type="project" value="InterPro"/>
</dbReference>
<dbReference type="InterPro" id="IPR002143">
    <property type="entry name" value="Ribosomal_uL1"/>
</dbReference>
<dbReference type="GO" id="GO:0003735">
    <property type="term" value="F:structural constituent of ribosome"/>
    <property type="evidence" value="ECO:0007669"/>
    <property type="project" value="InterPro"/>
</dbReference>
<evidence type="ECO:0000256" key="8">
    <source>
        <dbReference type="ARBA" id="ARBA00023274"/>
    </source>
</evidence>
<dbReference type="PIRSF" id="PIRSF002155">
    <property type="entry name" value="Ribosomal_L1"/>
    <property type="match status" value="1"/>
</dbReference>
<evidence type="ECO:0000256" key="7">
    <source>
        <dbReference type="ARBA" id="ARBA00022980"/>
    </source>
</evidence>
<keyword evidence="13" id="KW-1185">Reference proteome</keyword>
<sequence length="240" mass="25513">MAKRGKRYRQAAELVATATEQAGGALPLDQAAQLVKMTGRAKFEESVDIDIRLGVDPRHADQMVRGSVALPHGTGKTVRVLVLTNEGKQAEAEAAGADMVGLDEYVDKIQNEGFTDFDVLIASPDVMPQVGRLGRVLGPRGLMPNPKSGTVTNDLAEAVEAVKAGRIDFRVDKAGIIHTSIGNVSFSDDQIRDNADAFLKEIVRLRPAAAKGLYVKSVTLSTTMGPPVPVERAAAVSATR</sequence>
<name>A0A271IZS9_9BACT</name>
<comment type="function">
    <text evidence="10">Protein L1 is also a translational repressor protein, it controls the translation of the L11 operon by binding to its mRNA.</text>
</comment>
<dbReference type="GO" id="GO:0019843">
    <property type="term" value="F:rRNA binding"/>
    <property type="evidence" value="ECO:0007669"/>
    <property type="project" value="UniProtKB-UniRule"/>
</dbReference>
<evidence type="ECO:0000256" key="3">
    <source>
        <dbReference type="ARBA" id="ARBA00022555"/>
    </source>
</evidence>
<dbReference type="GO" id="GO:0000049">
    <property type="term" value="F:tRNA binding"/>
    <property type="evidence" value="ECO:0007669"/>
    <property type="project" value="UniProtKB-KW"/>
</dbReference>
<keyword evidence="2 10" id="KW-0678">Repressor</keyword>
<comment type="caution">
    <text evidence="12">The sequence shown here is derived from an EMBL/GenBank/DDBJ whole genome shotgun (WGS) entry which is preliminary data.</text>
</comment>
<dbReference type="PANTHER" id="PTHR36427:SF3">
    <property type="entry name" value="LARGE RIBOSOMAL SUBUNIT PROTEIN UL1M"/>
    <property type="match status" value="1"/>
</dbReference>
<dbReference type="InterPro" id="IPR005878">
    <property type="entry name" value="Ribosom_uL1_bac-type"/>
</dbReference>
<evidence type="ECO:0000313" key="12">
    <source>
        <dbReference type="EMBL" id="PAP76746.1"/>
    </source>
</evidence>
<evidence type="ECO:0000256" key="11">
    <source>
        <dbReference type="RuleBase" id="RU000659"/>
    </source>
</evidence>
<dbReference type="CDD" id="cd00403">
    <property type="entry name" value="Ribosomal_L1"/>
    <property type="match status" value="1"/>
</dbReference>
<dbReference type="GO" id="GO:0006417">
    <property type="term" value="P:regulation of translation"/>
    <property type="evidence" value="ECO:0007669"/>
    <property type="project" value="UniProtKB-KW"/>
</dbReference>
<keyword evidence="3 10" id="KW-0820">tRNA-binding</keyword>
<dbReference type="Pfam" id="PF00687">
    <property type="entry name" value="Ribosomal_L1"/>
    <property type="match status" value="1"/>
</dbReference>
<dbReference type="InterPro" id="IPR016095">
    <property type="entry name" value="Ribosomal_uL1_3-a/b-sand"/>
</dbReference>
<dbReference type="Gene3D" id="3.30.190.20">
    <property type="match status" value="1"/>
</dbReference>
<evidence type="ECO:0000256" key="9">
    <source>
        <dbReference type="ARBA" id="ARBA00035241"/>
    </source>
</evidence>
<reference evidence="12 13" key="1">
    <citation type="submission" date="2016-11" db="EMBL/GenBank/DDBJ databases">
        <title>Study of marine rhodopsin-containing bacteria.</title>
        <authorList>
            <person name="Yoshizawa S."/>
            <person name="Kumagai Y."/>
            <person name="Kogure K."/>
        </authorList>
    </citation>
    <scope>NUCLEOTIDE SEQUENCE [LARGE SCALE GENOMIC DNA]</scope>
    <source>
        <strain evidence="12 13">SAORIC-28</strain>
    </source>
</reference>
<dbReference type="InterPro" id="IPR028364">
    <property type="entry name" value="Ribosomal_uL1/biogenesis"/>
</dbReference>
<keyword evidence="4 10" id="KW-0699">rRNA-binding</keyword>
<dbReference type="PROSITE" id="PS01199">
    <property type="entry name" value="RIBOSOMAL_L1"/>
    <property type="match status" value="1"/>
</dbReference>
<evidence type="ECO:0000256" key="2">
    <source>
        <dbReference type="ARBA" id="ARBA00022491"/>
    </source>
</evidence>
<dbReference type="InterPro" id="IPR023674">
    <property type="entry name" value="Ribosomal_uL1-like"/>
</dbReference>
<dbReference type="SUPFAM" id="SSF56808">
    <property type="entry name" value="Ribosomal protein L1"/>
    <property type="match status" value="1"/>
</dbReference>
<comment type="similarity">
    <text evidence="1 10 11">Belongs to the universal ribosomal protein uL1 family.</text>
</comment>
<dbReference type="GO" id="GO:0006412">
    <property type="term" value="P:translation"/>
    <property type="evidence" value="ECO:0007669"/>
    <property type="project" value="UniProtKB-UniRule"/>
</dbReference>
<dbReference type="PANTHER" id="PTHR36427">
    <property type="entry name" value="54S RIBOSOMAL PROTEIN L1, MITOCHONDRIAL"/>
    <property type="match status" value="1"/>
</dbReference>
<evidence type="ECO:0000256" key="10">
    <source>
        <dbReference type="HAMAP-Rule" id="MF_01318"/>
    </source>
</evidence>
<dbReference type="RefSeq" id="WP_095510412.1">
    <property type="nucleotide sequence ID" value="NZ_MQWD01000001.1"/>
</dbReference>
<dbReference type="Proteomes" id="UP000216339">
    <property type="component" value="Unassembled WGS sequence"/>
</dbReference>
<keyword evidence="6 10" id="KW-0694">RNA-binding</keyword>
<evidence type="ECO:0000256" key="6">
    <source>
        <dbReference type="ARBA" id="ARBA00022884"/>
    </source>
</evidence>
<keyword evidence="5 10" id="KW-0810">Translation regulation</keyword>
<dbReference type="NCBIfam" id="TIGR01169">
    <property type="entry name" value="rplA_bact"/>
    <property type="match status" value="1"/>
</dbReference>
<organism evidence="12 13">
    <name type="scientific">Rubrivirga marina</name>
    <dbReference type="NCBI Taxonomy" id="1196024"/>
    <lineage>
        <taxon>Bacteria</taxon>
        <taxon>Pseudomonadati</taxon>
        <taxon>Rhodothermota</taxon>
        <taxon>Rhodothermia</taxon>
        <taxon>Rhodothermales</taxon>
        <taxon>Rubricoccaceae</taxon>
        <taxon>Rubrivirga</taxon>
    </lineage>
</organism>
<gene>
    <name evidence="10" type="primary">rplA</name>
    <name evidence="12" type="ORF">BSZ37_10030</name>
</gene>
<dbReference type="AlphaFoldDB" id="A0A271IZS9"/>
<dbReference type="InterPro" id="IPR023673">
    <property type="entry name" value="Ribosomal_uL1_CS"/>
</dbReference>